<dbReference type="PANTHER" id="PTHR24189">
    <property type="entry name" value="MYOTROPHIN"/>
    <property type="match status" value="1"/>
</dbReference>
<reference evidence="4" key="1">
    <citation type="submission" date="2020-09" db="EMBL/GenBank/DDBJ databases">
        <title>Desulfogranum mesoprofundum gen. nov., sp. nov., a novel mesophilic, sulfate-reducing chemolithoautotroph isolated from a deep-sea hydrothermal vent chimney in the Suiyo Seamount.</title>
        <authorList>
            <person name="Hashimoto Y."/>
            <person name="Nakagawa S."/>
        </authorList>
    </citation>
    <scope>NUCLEOTIDE SEQUENCE</scope>
    <source>
        <strain evidence="4">KT2</strain>
    </source>
</reference>
<dbReference type="InterPro" id="IPR050745">
    <property type="entry name" value="Multifunctional_regulatory"/>
</dbReference>
<keyword evidence="2" id="KW-0040">ANK repeat</keyword>
<evidence type="ECO:0008006" key="6">
    <source>
        <dbReference type="Google" id="ProtNLM"/>
    </source>
</evidence>
<keyword evidence="3" id="KW-0732">Signal</keyword>
<feature type="chain" id="PRO_5034306470" description="Ankyrin repeat domain-containing protein" evidence="3">
    <location>
        <begin position="20"/>
        <end position="679"/>
    </location>
</feature>
<dbReference type="EMBL" id="AP024086">
    <property type="protein sequence ID" value="BCL59735.1"/>
    <property type="molecule type" value="Genomic_DNA"/>
</dbReference>
<name>A0A8D5JN45_9BACT</name>
<organism evidence="4 5">
    <name type="scientific">Desulfomarina profundi</name>
    <dbReference type="NCBI Taxonomy" id="2772557"/>
    <lineage>
        <taxon>Bacteria</taxon>
        <taxon>Pseudomonadati</taxon>
        <taxon>Thermodesulfobacteriota</taxon>
        <taxon>Desulfobulbia</taxon>
        <taxon>Desulfobulbales</taxon>
        <taxon>Desulfobulbaceae</taxon>
        <taxon>Desulfomarina</taxon>
    </lineage>
</organism>
<dbReference type="SMART" id="SM00248">
    <property type="entry name" value="ANK"/>
    <property type="match status" value="10"/>
</dbReference>
<evidence type="ECO:0000313" key="4">
    <source>
        <dbReference type="EMBL" id="BCL59735.1"/>
    </source>
</evidence>
<evidence type="ECO:0000313" key="5">
    <source>
        <dbReference type="Proteomes" id="UP000826725"/>
    </source>
</evidence>
<gene>
    <name evidence="4" type="ORF">DGMP_04280</name>
</gene>
<accession>A0A8D5JN45</accession>
<evidence type="ECO:0000256" key="1">
    <source>
        <dbReference type="ARBA" id="ARBA00022737"/>
    </source>
</evidence>
<feature type="signal peptide" evidence="3">
    <location>
        <begin position="1"/>
        <end position="19"/>
    </location>
</feature>
<keyword evidence="1" id="KW-0677">Repeat</keyword>
<evidence type="ECO:0000256" key="2">
    <source>
        <dbReference type="ARBA" id="ARBA00023043"/>
    </source>
</evidence>
<dbReference type="InterPro" id="IPR002110">
    <property type="entry name" value="Ankyrin_rpt"/>
</dbReference>
<keyword evidence="5" id="KW-1185">Reference proteome</keyword>
<dbReference type="KEGG" id="dbk:DGMP_04280"/>
<dbReference type="PANTHER" id="PTHR24189:SF50">
    <property type="entry name" value="ANKYRIN REPEAT AND SOCS BOX PROTEIN 2"/>
    <property type="match status" value="1"/>
</dbReference>
<dbReference type="Proteomes" id="UP000826725">
    <property type="component" value="Chromosome"/>
</dbReference>
<dbReference type="Pfam" id="PF12796">
    <property type="entry name" value="Ank_2"/>
    <property type="match status" value="4"/>
</dbReference>
<proteinExistence type="predicted"/>
<dbReference type="AlphaFoldDB" id="A0A8D5JN45"/>
<dbReference type="RefSeq" id="WP_228855926.1">
    <property type="nucleotide sequence ID" value="NZ_AP024086.1"/>
</dbReference>
<sequence length="679" mass="74581">MKYFSVLLFLLFFVCCVEAAELTGKITGIKGDMIFIEMSTKKTPDRGDPVLIVLDLDGEIFEAGKAWVYGTGQNSQRIIAKMISGTPSIDMTVSIPHEQYKLDRQLYQAIKAAKLNDTNTGSSVEQVRQALRNGADVNKIWFENDKYPLVHAVTLPAAPHDQKEIVRELIKAGANQEAIDTALPLAVYNKEIELIKLLLHSGADVNTKMSSKSKQTEYQDPSSGATPLIIAAAQQEFKIVRMLLEAGADINATNAWGETALFFAEKKEDARLLINAGANVNATNHQGDTPLFYLAGISGNQSSADGAHPWEAVAELIQAGTDVNVENKFGQTAIFYSAPQSTRLLIESGAEINHKDSVGSTPVFWQRSVDISSLKDISSLCMLLNADAEIKSKTTAEIPAEKLEWDFPLSAGSTALMRAAADLDLSVARILILAGADVAAKNASNQTALTLAKRKADKEIPRLQKEEKTSRKILENEKPVTRDHIDWRKEKYNRRITDIKLFIEILQNSNPVETVKKSMEVDLFKAIEKKENDYARLLLRYGVNPNTKNKKDETILFRALMKMNLQIVPALIAAGADVNQPVYGVSPLLGAAWQGDRKMVKVFLQAGAELNFKFVSNDTKRAGMTPLMAAAAKGHKEVVSLLLEAGADSGMRDKQGRRAIDHARKNNHAGIVRLLTPDS</sequence>
<evidence type="ECO:0000256" key="3">
    <source>
        <dbReference type="SAM" id="SignalP"/>
    </source>
</evidence>
<protein>
    <recommendedName>
        <fullName evidence="6">Ankyrin repeat domain-containing protein</fullName>
    </recommendedName>
</protein>